<organism evidence="3 4">
    <name type="scientific">Syntrophobacter fumaroxidans (strain DSM 10017 / MPOB)</name>
    <dbReference type="NCBI Taxonomy" id="335543"/>
    <lineage>
        <taxon>Bacteria</taxon>
        <taxon>Pseudomonadati</taxon>
        <taxon>Thermodesulfobacteriota</taxon>
        <taxon>Syntrophobacteria</taxon>
        <taxon>Syntrophobacterales</taxon>
        <taxon>Syntrophobacteraceae</taxon>
        <taxon>Syntrophobacter</taxon>
    </lineage>
</organism>
<protein>
    <submittedName>
        <fullName evidence="3">Uncharacterized protein</fullName>
    </submittedName>
</protein>
<proteinExistence type="predicted"/>
<dbReference type="STRING" id="335543.Sfum_0625"/>
<dbReference type="InterPro" id="IPR054622">
    <property type="entry name" value="DVU0150-like"/>
</dbReference>
<dbReference type="Proteomes" id="UP000001784">
    <property type="component" value="Chromosome"/>
</dbReference>
<reference evidence="3 4" key="1">
    <citation type="submission" date="2006-10" db="EMBL/GenBank/DDBJ databases">
        <title>Complete sequence of Syntrophobacter fumaroxidans MPOB.</title>
        <authorList>
            <consortium name="US DOE Joint Genome Institute"/>
            <person name="Copeland A."/>
            <person name="Lucas S."/>
            <person name="Lapidus A."/>
            <person name="Barry K."/>
            <person name="Detter J.C."/>
            <person name="Glavina del Rio T."/>
            <person name="Hammon N."/>
            <person name="Israni S."/>
            <person name="Pitluck S."/>
            <person name="Goltsman E.G."/>
            <person name="Martinez M."/>
            <person name="Schmutz J."/>
            <person name="Larimer F."/>
            <person name="Land M."/>
            <person name="Hauser L."/>
            <person name="Kyrpides N."/>
            <person name="Kim E."/>
            <person name="Boone D.R."/>
            <person name="Brockman F."/>
            <person name="Culley D."/>
            <person name="Ferry J."/>
            <person name="Gunsalus R."/>
            <person name="McInerney M.J."/>
            <person name="Morrison M."/>
            <person name="Plugge C."/>
            <person name="Rohlin L."/>
            <person name="Scholten J."/>
            <person name="Sieber J."/>
            <person name="Stams A.J.M."/>
            <person name="Worm P."/>
            <person name="Henstra A.M."/>
            <person name="Richardson P."/>
        </authorList>
    </citation>
    <scope>NUCLEOTIDE SEQUENCE [LARGE SCALE GENOMIC DNA]</scope>
    <source>
        <strain evidence="4">DSM 10017 / MPOB</strain>
    </source>
</reference>
<keyword evidence="1" id="KW-0472">Membrane</keyword>
<keyword evidence="1" id="KW-0812">Transmembrane</keyword>
<keyword evidence="4" id="KW-1185">Reference proteome</keyword>
<dbReference type="HOGENOM" id="CLU_181379_0_0_7"/>
<dbReference type="AlphaFoldDB" id="A0LFX2"/>
<evidence type="ECO:0000256" key="1">
    <source>
        <dbReference type="SAM" id="Phobius"/>
    </source>
</evidence>
<evidence type="ECO:0000256" key="2">
    <source>
        <dbReference type="SAM" id="SignalP"/>
    </source>
</evidence>
<feature type="chain" id="PRO_5002626179" evidence="2">
    <location>
        <begin position="26"/>
        <end position="99"/>
    </location>
</feature>
<dbReference type="RefSeq" id="WP_011697497.1">
    <property type="nucleotide sequence ID" value="NC_008554.1"/>
</dbReference>
<feature type="transmembrane region" description="Helical" evidence="1">
    <location>
        <begin position="59"/>
        <end position="84"/>
    </location>
</feature>
<sequence length="99" mass="10729" precursor="true">MHKLWSKILGFSSALFLLIPGMALAAGGGPVAPMVIVADTRKLSGIMAWWANLYNESHLYFTILTVVLIPVIGVIFGVVADIVMTHIGIDLKSRELAEH</sequence>
<dbReference type="KEGG" id="sfu:Sfum_0625"/>
<dbReference type="NCBIfam" id="NF040783">
    <property type="entry name" value="DVU0150_fam"/>
    <property type="match status" value="1"/>
</dbReference>
<keyword evidence="2" id="KW-0732">Signal</keyword>
<dbReference type="OrthoDB" id="5460931at2"/>
<evidence type="ECO:0000313" key="3">
    <source>
        <dbReference type="EMBL" id="ABK16324.1"/>
    </source>
</evidence>
<gene>
    <name evidence="3" type="ordered locus">Sfum_0625</name>
</gene>
<dbReference type="eggNOG" id="ENOG5032V5Z">
    <property type="taxonomic scope" value="Bacteria"/>
</dbReference>
<accession>A0LFX2</accession>
<evidence type="ECO:0000313" key="4">
    <source>
        <dbReference type="Proteomes" id="UP000001784"/>
    </source>
</evidence>
<name>A0LFX2_SYNFM</name>
<dbReference type="EMBL" id="CP000478">
    <property type="protein sequence ID" value="ABK16324.1"/>
    <property type="molecule type" value="Genomic_DNA"/>
</dbReference>
<feature type="signal peptide" evidence="2">
    <location>
        <begin position="1"/>
        <end position="25"/>
    </location>
</feature>
<dbReference type="InParanoid" id="A0LFX2"/>
<keyword evidence="1" id="KW-1133">Transmembrane helix</keyword>